<keyword evidence="1" id="KW-0812">Transmembrane</keyword>
<dbReference type="Proteomes" id="UP001604277">
    <property type="component" value="Unassembled WGS sequence"/>
</dbReference>
<gene>
    <name evidence="2" type="ORF">Fot_51127</name>
</gene>
<name>A0ABD1PVL6_9LAMI</name>
<evidence type="ECO:0000313" key="2">
    <source>
        <dbReference type="EMBL" id="KAL2467602.1"/>
    </source>
</evidence>
<organism evidence="2 3">
    <name type="scientific">Forsythia ovata</name>
    <dbReference type="NCBI Taxonomy" id="205694"/>
    <lineage>
        <taxon>Eukaryota</taxon>
        <taxon>Viridiplantae</taxon>
        <taxon>Streptophyta</taxon>
        <taxon>Embryophyta</taxon>
        <taxon>Tracheophyta</taxon>
        <taxon>Spermatophyta</taxon>
        <taxon>Magnoliopsida</taxon>
        <taxon>eudicotyledons</taxon>
        <taxon>Gunneridae</taxon>
        <taxon>Pentapetalae</taxon>
        <taxon>asterids</taxon>
        <taxon>lamiids</taxon>
        <taxon>Lamiales</taxon>
        <taxon>Oleaceae</taxon>
        <taxon>Forsythieae</taxon>
        <taxon>Forsythia</taxon>
    </lineage>
</organism>
<dbReference type="EMBL" id="JBFOLJ010000017">
    <property type="protein sequence ID" value="KAL2467602.1"/>
    <property type="molecule type" value="Genomic_DNA"/>
</dbReference>
<keyword evidence="1" id="KW-1133">Transmembrane helix</keyword>
<protein>
    <submittedName>
        <fullName evidence="2">Wall-associated receptor kinase 2-like</fullName>
    </submittedName>
</protein>
<sequence length="254" mass="28574">MKRLLSTQANFPIAKPNCMDRCGDVSIYIPFGTTQDYYLNDVFFVTCNHTLNPPVAFLGNTNIEIKYISLEGQLHVLLLIAKDCYSQNGTNVLYDYSSITLPVSSITLPVHLTVNNTANKFTVVGCDAYAQVFGYRMKRKYKTQCGSTCSDKDDLVDGSCFGISLGIVILVLAAYLLYMELKRRKLIRMKHEFFLQNGGLLLQEKLIRRDQSPDVAKIFTSAELKKATNDSMTVELLVKEALALYTKASYQIIE</sequence>
<feature type="transmembrane region" description="Helical" evidence="1">
    <location>
        <begin position="161"/>
        <end position="181"/>
    </location>
</feature>
<reference evidence="3" key="1">
    <citation type="submission" date="2024-07" db="EMBL/GenBank/DDBJ databases">
        <title>Two chromosome-level genome assemblies of Korean endemic species Abeliophyllum distichum and Forsythia ovata (Oleaceae).</title>
        <authorList>
            <person name="Jang H."/>
        </authorList>
    </citation>
    <scope>NUCLEOTIDE SEQUENCE [LARGE SCALE GENOMIC DNA]</scope>
</reference>
<dbReference type="AlphaFoldDB" id="A0ABD1PVL6"/>
<comment type="caution">
    <text evidence="2">The sequence shown here is derived from an EMBL/GenBank/DDBJ whole genome shotgun (WGS) entry which is preliminary data.</text>
</comment>
<evidence type="ECO:0000256" key="1">
    <source>
        <dbReference type="SAM" id="Phobius"/>
    </source>
</evidence>
<keyword evidence="1" id="KW-0472">Membrane</keyword>
<proteinExistence type="predicted"/>
<keyword evidence="3" id="KW-1185">Reference proteome</keyword>
<accession>A0ABD1PVL6</accession>
<dbReference type="PANTHER" id="PTHR33491">
    <property type="entry name" value="OSJNBA0016N04.9 PROTEIN"/>
    <property type="match status" value="1"/>
</dbReference>
<evidence type="ECO:0000313" key="3">
    <source>
        <dbReference type="Proteomes" id="UP001604277"/>
    </source>
</evidence>